<dbReference type="Proteomes" id="UP000220611">
    <property type="component" value="Unassembled WGS sequence"/>
</dbReference>
<evidence type="ECO:0000313" key="1">
    <source>
        <dbReference type="EMBL" id="PEQ24918.1"/>
    </source>
</evidence>
<dbReference type="OrthoDB" id="6196468at2"/>
<proteinExistence type="predicted"/>
<dbReference type="AlphaFoldDB" id="A0A855A6U5"/>
<name>A0A855A6U5_9FIRM</name>
<comment type="caution">
    <text evidence="1">The sequence shown here is derived from an EMBL/GenBank/DDBJ whole genome shotgun (WGS) entry which is preliminary data.</text>
</comment>
<dbReference type="Gene3D" id="2.60.120.370">
    <property type="entry name" value="YhcH/YjgK/YiaL"/>
    <property type="match status" value="1"/>
</dbReference>
<keyword evidence="2" id="KW-1185">Reference proteome</keyword>
<sequence length="63" mass="6910">MKPHSRYFACATILRTSFPAIRPFPDPRRVLGLFPHDAHAPGLADGVLGTVKKAVIKVKLENS</sequence>
<accession>A0A855A6U5</accession>
<gene>
    <name evidence="1" type="ORF">CH238_05600</name>
</gene>
<organism evidence="1 2">
    <name type="scientific">[Clostridium] leptum DSM 753</name>
    <dbReference type="NCBI Taxonomy" id="428125"/>
    <lineage>
        <taxon>Bacteria</taxon>
        <taxon>Bacillati</taxon>
        <taxon>Bacillota</taxon>
        <taxon>Clostridia</taxon>
        <taxon>Eubacteriales</taxon>
        <taxon>Oscillospiraceae</taxon>
        <taxon>Oscillospiraceae incertae sedis</taxon>
    </lineage>
</organism>
<dbReference type="EMBL" id="NOXF01000003">
    <property type="protein sequence ID" value="PEQ24918.1"/>
    <property type="molecule type" value="Genomic_DNA"/>
</dbReference>
<evidence type="ECO:0000313" key="2">
    <source>
        <dbReference type="Proteomes" id="UP000220611"/>
    </source>
</evidence>
<dbReference type="InterPro" id="IPR037012">
    <property type="entry name" value="NanQ/TabA/YiaL_sf"/>
</dbReference>
<reference evidence="1 2" key="1">
    <citation type="submission" date="2017-07" db="EMBL/GenBank/DDBJ databases">
        <title>Prevalence of linear plasmids in Cutibacterium (Propionibacterium) acnes isolates obtained from prostatic tissue.</title>
        <authorList>
            <person name="Davidsson S."/>
            <person name="Carlsson J."/>
            <person name="Molling P."/>
            <person name="Andren O."/>
            <person name="Andersson S.-O."/>
            <person name="Brzuszkiewicz E."/>
            <person name="Poehlein A."/>
            <person name="Al-Zeer M."/>
            <person name="Brinkmann V."/>
            <person name="Scavenius C."/>
            <person name="Nazipi S."/>
            <person name="Soderquist B."/>
            <person name="Bruggemann H."/>
        </authorList>
    </citation>
    <scope>NUCLEOTIDE SEQUENCE [LARGE SCALE GENOMIC DNA]</scope>
    <source>
        <strain evidence="1 2">DSM 753</strain>
    </source>
</reference>
<protein>
    <submittedName>
        <fullName evidence="1">Uncharacterized protein</fullName>
    </submittedName>
</protein>